<keyword evidence="2" id="KW-1003">Cell membrane</keyword>
<keyword evidence="7 9" id="KW-0675">Receptor</keyword>
<dbReference type="EMBL" id="CALNXJ010000004">
    <property type="protein sequence ID" value="CAH3038924.1"/>
    <property type="molecule type" value="Genomic_DNA"/>
</dbReference>
<keyword evidence="13" id="KW-1185">Reference proteome</keyword>
<feature type="transmembrane region" description="Helical" evidence="10">
    <location>
        <begin position="178"/>
        <end position="196"/>
    </location>
</feature>
<comment type="caution">
    <text evidence="12">The sequence shown here is derived from an EMBL/GenBank/DDBJ whole genome shotgun (WGS) entry which is preliminary data.</text>
</comment>
<evidence type="ECO:0000256" key="7">
    <source>
        <dbReference type="ARBA" id="ARBA00023170"/>
    </source>
</evidence>
<sequence length="648" mass="73620">MAAEFCIQKVEEYRKLIRHNETFMLVFCVLNLIFPLVAVLGNLLVIRALWKSSSIPANLRKLFLSLAVSDLAVGLLAQLMFGVINAVMLKMAEDGNYDISFLCPTISKARFFWLLFLTSASFLTISGIAVDRLLAISLHLRYQELVTSRKIVLALAASWLASAVTASIFVVLPEKNTLVVIVVGFVGFVVTTAAYIRIYKVVRYHRAQLQAQRGRSEVNSIAFLREGKSALNTLYVYIVYFVCYFPYLCTLAILTTDSLNMSFILANHVSFFLTLLNSSLNPLVYCWRYREIPFTLPKHHEHPTSSVFFTSLMNFVVSLRISRRCLIFTSESDSATLFNMVSSSCSQKLERFQELVLFHATFVLNFTILNLTFSIVALVGNLLVISALWRSSSIPSTLRKLFINLAFSDLAVGLIPQLTFGIINATMLKMVASENHNFDVFCPIIFTFHHFSAFLLASASFFTVTAMALDRFLAIYLHLRYHELVTSNRVTAVLAVLWLLSSICTTVDITILHHSYMIVAIEVFGLLVSTAIFIYLSRVVKYHQNMIPKQCELEKGGAMEKLREKKSFVNASVVYVVFLVCYVPHLCCAIALMNDEFRLSYRVAHHVSVFLIFLNSSLNPLIYCWRYKEIRKHLKRTLKKVLRIYSTI</sequence>
<dbReference type="CDD" id="cd00637">
    <property type="entry name" value="7tm_classA_rhodopsin-like"/>
    <property type="match status" value="2"/>
</dbReference>
<dbReference type="GO" id="GO:0005886">
    <property type="term" value="C:plasma membrane"/>
    <property type="evidence" value="ECO:0007669"/>
    <property type="project" value="UniProtKB-SubCell"/>
</dbReference>
<dbReference type="Gene3D" id="1.20.1070.10">
    <property type="entry name" value="Rhodopsin 7-helix transmembrane proteins"/>
    <property type="match status" value="2"/>
</dbReference>
<feature type="transmembrane region" description="Helical" evidence="10">
    <location>
        <begin position="604"/>
        <end position="625"/>
    </location>
</feature>
<keyword evidence="3 9" id="KW-0812">Transmembrane</keyword>
<evidence type="ECO:0000256" key="6">
    <source>
        <dbReference type="ARBA" id="ARBA00023136"/>
    </source>
</evidence>
<dbReference type="AlphaFoldDB" id="A0AAU9VTK8"/>
<evidence type="ECO:0000256" key="8">
    <source>
        <dbReference type="ARBA" id="ARBA00023224"/>
    </source>
</evidence>
<dbReference type="InterPro" id="IPR050569">
    <property type="entry name" value="TAAR"/>
</dbReference>
<evidence type="ECO:0000256" key="10">
    <source>
        <dbReference type="SAM" id="Phobius"/>
    </source>
</evidence>
<dbReference type="SUPFAM" id="SSF81321">
    <property type="entry name" value="Family A G protein-coupled receptor-like"/>
    <property type="match status" value="2"/>
</dbReference>
<accession>A0AAU9VTK8</accession>
<feature type="transmembrane region" description="Helical" evidence="10">
    <location>
        <begin position="109"/>
        <end position="130"/>
    </location>
</feature>
<feature type="domain" description="G-protein coupled receptors family 1 profile" evidence="11">
    <location>
        <begin position="41"/>
        <end position="285"/>
    </location>
</feature>
<feature type="transmembrane region" description="Helical" evidence="10">
    <location>
        <begin position="356"/>
        <end position="389"/>
    </location>
</feature>
<feature type="transmembrane region" description="Helical" evidence="10">
    <location>
        <begin position="517"/>
        <end position="536"/>
    </location>
</feature>
<keyword evidence="5 9" id="KW-0297">G-protein coupled receptor</keyword>
<feature type="domain" description="G-protein coupled receptors family 1 profile" evidence="11">
    <location>
        <begin position="380"/>
        <end position="623"/>
    </location>
</feature>
<feature type="transmembrane region" description="Helical" evidence="10">
    <location>
        <begin position="62"/>
        <end position="89"/>
    </location>
</feature>
<dbReference type="GO" id="GO:0004930">
    <property type="term" value="F:G protein-coupled receptor activity"/>
    <property type="evidence" value="ECO:0007669"/>
    <property type="project" value="UniProtKB-KW"/>
</dbReference>
<evidence type="ECO:0000259" key="11">
    <source>
        <dbReference type="PROSITE" id="PS50262"/>
    </source>
</evidence>
<dbReference type="Proteomes" id="UP001159428">
    <property type="component" value="Unassembled WGS sequence"/>
</dbReference>
<dbReference type="InterPro" id="IPR000276">
    <property type="entry name" value="GPCR_Rhodpsn"/>
</dbReference>
<protein>
    <recommendedName>
        <fullName evidence="11">G-protein coupled receptors family 1 profile domain-containing protein</fullName>
    </recommendedName>
</protein>
<feature type="transmembrane region" description="Helical" evidence="10">
    <location>
        <begin position="490"/>
        <end position="511"/>
    </location>
</feature>
<keyword evidence="4 10" id="KW-1133">Transmembrane helix</keyword>
<dbReference type="PROSITE" id="PS50262">
    <property type="entry name" value="G_PROTEIN_RECEP_F1_2"/>
    <property type="match status" value="2"/>
</dbReference>
<evidence type="ECO:0000256" key="1">
    <source>
        <dbReference type="ARBA" id="ARBA00004651"/>
    </source>
</evidence>
<feature type="transmembrane region" description="Helical" evidence="10">
    <location>
        <begin position="401"/>
        <end position="423"/>
    </location>
</feature>
<comment type="similarity">
    <text evidence="9">Belongs to the G-protein coupled receptor 1 family.</text>
</comment>
<evidence type="ECO:0000256" key="4">
    <source>
        <dbReference type="ARBA" id="ARBA00022989"/>
    </source>
</evidence>
<evidence type="ECO:0000313" key="12">
    <source>
        <dbReference type="EMBL" id="CAH3038924.1"/>
    </source>
</evidence>
<feature type="transmembrane region" description="Helical" evidence="10">
    <location>
        <begin position="151"/>
        <end position="172"/>
    </location>
</feature>
<dbReference type="Pfam" id="PF00001">
    <property type="entry name" value="7tm_1"/>
    <property type="match status" value="3"/>
</dbReference>
<gene>
    <name evidence="12" type="ORF">PMEA_00021992</name>
</gene>
<keyword evidence="6 10" id="KW-0472">Membrane</keyword>
<dbReference type="PRINTS" id="PR00237">
    <property type="entry name" value="GPCRRHODOPSN"/>
</dbReference>
<feature type="transmembrane region" description="Helical" evidence="10">
    <location>
        <begin position="23"/>
        <end position="50"/>
    </location>
</feature>
<comment type="subcellular location">
    <subcellularLocation>
        <location evidence="1">Cell membrane</location>
        <topology evidence="1">Multi-pass membrane protein</topology>
    </subcellularLocation>
</comment>
<dbReference type="PANTHER" id="PTHR24249">
    <property type="entry name" value="HISTAMINE RECEPTOR-RELATED G-PROTEIN COUPLED RECEPTOR"/>
    <property type="match status" value="1"/>
</dbReference>
<feature type="transmembrane region" description="Helical" evidence="10">
    <location>
        <begin position="443"/>
        <end position="469"/>
    </location>
</feature>
<dbReference type="PANTHER" id="PTHR24249:SF372">
    <property type="entry name" value="G-PROTEIN COUPLED RECEPTORS FAMILY 1 PROFILE DOMAIN-CONTAINING PROTEIN"/>
    <property type="match status" value="1"/>
</dbReference>
<evidence type="ECO:0000256" key="9">
    <source>
        <dbReference type="RuleBase" id="RU000688"/>
    </source>
</evidence>
<feature type="transmembrane region" description="Helical" evidence="10">
    <location>
        <begin position="568"/>
        <end position="592"/>
    </location>
</feature>
<feature type="transmembrane region" description="Helical" evidence="10">
    <location>
        <begin position="234"/>
        <end position="255"/>
    </location>
</feature>
<evidence type="ECO:0000256" key="2">
    <source>
        <dbReference type="ARBA" id="ARBA00022475"/>
    </source>
</evidence>
<reference evidence="12 13" key="1">
    <citation type="submission" date="2022-05" db="EMBL/GenBank/DDBJ databases">
        <authorList>
            <consortium name="Genoscope - CEA"/>
            <person name="William W."/>
        </authorList>
    </citation>
    <scope>NUCLEOTIDE SEQUENCE [LARGE SCALE GENOMIC DNA]</scope>
</reference>
<evidence type="ECO:0000256" key="5">
    <source>
        <dbReference type="ARBA" id="ARBA00023040"/>
    </source>
</evidence>
<dbReference type="SMART" id="SM01381">
    <property type="entry name" value="7TM_GPCR_Srsx"/>
    <property type="match status" value="1"/>
</dbReference>
<name>A0AAU9VTK8_9CNID</name>
<dbReference type="InterPro" id="IPR017452">
    <property type="entry name" value="GPCR_Rhodpsn_7TM"/>
</dbReference>
<dbReference type="PROSITE" id="PS00237">
    <property type="entry name" value="G_PROTEIN_RECEP_F1_1"/>
    <property type="match status" value="1"/>
</dbReference>
<evidence type="ECO:0000313" key="13">
    <source>
        <dbReference type="Proteomes" id="UP001159428"/>
    </source>
</evidence>
<organism evidence="12 13">
    <name type="scientific">Pocillopora meandrina</name>
    <dbReference type="NCBI Taxonomy" id="46732"/>
    <lineage>
        <taxon>Eukaryota</taxon>
        <taxon>Metazoa</taxon>
        <taxon>Cnidaria</taxon>
        <taxon>Anthozoa</taxon>
        <taxon>Hexacorallia</taxon>
        <taxon>Scleractinia</taxon>
        <taxon>Astrocoeniina</taxon>
        <taxon>Pocilloporidae</taxon>
        <taxon>Pocillopora</taxon>
    </lineage>
</organism>
<keyword evidence="8 9" id="KW-0807">Transducer</keyword>
<proteinExistence type="inferred from homology"/>
<evidence type="ECO:0000256" key="3">
    <source>
        <dbReference type="ARBA" id="ARBA00022692"/>
    </source>
</evidence>